<protein>
    <recommendedName>
        <fullName evidence="3 11">tRNA uridine 5-carboxymethylaminomethyl modification enzyme MnmG</fullName>
    </recommendedName>
    <alternativeName>
        <fullName evidence="10 11">Glucose-inhibited division protein A</fullName>
    </alternativeName>
</protein>
<gene>
    <name evidence="11 13" type="primary">gidA</name>
    <name evidence="11" type="synonym">mnmG</name>
    <name evidence="13" type="ordered locus">MPNE_0655</name>
</gene>
<evidence type="ECO:0000256" key="8">
    <source>
        <dbReference type="ARBA" id="ARBA00023027"/>
    </source>
</evidence>
<dbReference type="PROSITE" id="PS01281">
    <property type="entry name" value="GIDA_2"/>
    <property type="match status" value="1"/>
</dbReference>
<dbReference type="InterPro" id="IPR040131">
    <property type="entry name" value="MnmG_N"/>
</dbReference>
<comment type="similarity">
    <text evidence="2 11">Belongs to the MnmG family.</text>
</comment>
<evidence type="ECO:0000313" key="14">
    <source>
        <dbReference type="Proteomes" id="UP000007756"/>
    </source>
</evidence>
<dbReference type="PANTHER" id="PTHR11806:SF0">
    <property type="entry name" value="PROTEIN MTO1 HOMOLOG, MITOCHONDRIAL"/>
    <property type="match status" value="1"/>
</dbReference>
<dbReference type="PANTHER" id="PTHR11806">
    <property type="entry name" value="GLUCOSE INHIBITED DIVISION PROTEIN A"/>
    <property type="match status" value="1"/>
</dbReference>
<dbReference type="PROSITE" id="PS01280">
    <property type="entry name" value="GIDA_1"/>
    <property type="match status" value="1"/>
</dbReference>
<comment type="subcellular location">
    <subcellularLocation>
        <location evidence="11">Cytoplasm</location>
    </subcellularLocation>
</comment>
<comment type="function">
    <text evidence="11">NAD-binding protein involved in the addition of a carboxymethylaminomethyl (cmnm) group at the wobble position (U34) of certain tRNAs, forming tRNA-cmnm(5)s(2)U34.</text>
</comment>
<dbReference type="NCBIfam" id="TIGR00136">
    <property type="entry name" value="mnmG_gidA"/>
    <property type="match status" value="1"/>
</dbReference>
<dbReference type="Gene3D" id="1.10.150.570">
    <property type="entry name" value="GidA associated domain, C-terminal subdomain"/>
    <property type="match status" value="1"/>
</dbReference>
<dbReference type="GeneID" id="66608761"/>
<name>A0A0H3DKG8_MYCPB</name>
<dbReference type="PATRIC" id="fig|722438.3.peg.632"/>
<evidence type="ECO:0000256" key="9">
    <source>
        <dbReference type="ARBA" id="ARBA00025948"/>
    </source>
</evidence>
<dbReference type="HOGENOM" id="CLU_007831_2_2_14"/>
<dbReference type="InterPro" id="IPR047001">
    <property type="entry name" value="MnmG_C_subdom"/>
</dbReference>
<dbReference type="InterPro" id="IPR002218">
    <property type="entry name" value="MnmG-rel"/>
</dbReference>
<evidence type="ECO:0000256" key="2">
    <source>
        <dbReference type="ARBA" id="ARBA00007653"/>
    </source>
</evidence>
<keyword evidence="6 11" id="KW-0819">tRNA processing</keyword>
<accession>A0A0H3DKG8</accession>
<dbReference type="EMBL" id="CP002077">
    <property type="protein sequence ID" value="ADK86883.1"/>
    <property type="molecule type" value="Genomic_DNA"/>
</dbReference>
<dbReference type="GO" id="GO:0002098">
    <property type="term" value="P:tRNA wobble uridine modification"/>
    <property type="evidence" value="ECO:0007669"/>
    <property type="project" value="InterPro"/>
</dbReference>
<evidence type="ECO:0000259" key="12">
    <source>
        <dbReference type="SMART" id="SM01228"/>
    </source>
</evidence>
<feature type="domain" description="tRNA uridine 5-carboxymethylaminomethyl modification enzyme C-terminal subdomain" evidence="12">
    <location>
        <begin position="535"/>
        <end position="606"/>
    </location>
</feature>
<evidence type="ECO:0000256" key="11">
    <source>
        <dbReference type="HAMAP-Rule" id="MF_00129"/>
    </source>
</evidence>
<dbReference type="InterPro" id="IPR044920">
    <property type="entry name" value="MnmG_C_subdom_sf"/>
</dbReference>
<dbReference type="InterPro" id="IPR026904">
    <property type="entry name" value="MnmG_C"/>
</dbReference>
<dbReference type="GO" id="GO:0050660">
    <property type="term" value="F:flavin adenine dinucleotide binding"/>
    <property type="evidence" value="ECO:0007669"/>
    <property type="project" value="UniProtKB-UniRule"/>
</dbReference>
<dbReference type="InterPro" id="IPR036188">
    <property type="entry name" value="FAD/NAD-bd_sf"/>
</dbReference>
<dbReference type="Gene3D" id="1.10.10.1800">
    <property type="entry name" value="tRNA uridine 5-carboxymethylaminomethyl modification enzyme MnmG/GidA"/>
    <property type="match status" value="1"/>
</dbReference>
<dbReference type="Proteomes" id="UP000007756">
    <property type="component" value="Chromosome"/>
</dbReference>
<dbReference type="Gene3D" id="3.50.50.60">
    <property type="entry name" value="FAD/NAD(P)-binding domain"/>
    <property type="match status" value="2"/>
</dbReference>
<dbReference type="SUPFAM" id="SSF51905">
    <property type="entry name" value="FAD/NAD(P)-binding domain"/>
    <property type="match status" value="1"/>
</dbReference>
<dbReference type="Pfam" id="PF21680">
    <property type="entry name" value="GIDA_C_1st"/>
    <property type="match status" value="1"/>
</dbReference>
<reference evidence="13 14" key="1">
    <citation type="journal article" date="2010" name="Appl. Environ. Microbiol.">
        <title>Targeted chromosomal knockouts in Mycoplasma pneumoniae.</title>
        <authorList>
            <person name="Krishnakumar R."/>
            <person name="Assad-Garcia N."/>
            <person name="Benders G.A."/>
            <person name="Phan Q."/>
            <person name="Montague M.G."/>
            <person name="Glass J.I."/>
        </authorList>
    </citation>
    <scope>NUCLEOTIDE SEQUENCE [LARGE SCALE GENOMIC DNA]</scope>
    <source>
        <strain evidence="14">ATCC 15531 / DSM 22911 / NBRC 14401 / NCTC 10119 / FH</strain>
    </source>
</reference>
<evidence type="ECO:0000256" key="1">
    <source>
        <dbReference type="ARBA" id="ARBA00001974"/>
    </source>
</evidence>
<dbReference type="InterPro" id="IPR020595">
    <property type="entry name" value="MnmG-rel_CS"/>
</dbReference>
<dbReference type="SMR" id="A0A0H3DKG8"/>
<proteinExistence type="inferred from homology"/>
<dbReference type="InterPro" id="IPR049312">
    <property type="entry name" value="GIDA_C_N"/>
</dbReference>
<evidence type="ECO:0000256" key="7">
    <source>
        <dbReference type="ARBA" id="ARBA00022827"/>
    </source>
</evidence>
<evidence type="ECO:0000256" key="3">
    <source>
        <dbReference type="ARBA" id="ARBA00020461"/>
    </source>
</evidence>
<dbReference type="SMART" id="SM01228">
    <property type="entry name" value="GIDA_assoc_3"/>
    <property type="match status" value="1"/>
</dbReference>
<keyword evidence="7 11" id="KW-0274">FAD</keyword>
<dbReference type="eggNOG" id="COG0445">
    <property type="taxonomic scope" value="Bacteria"/>
</dbReference>
<dbReference type="GO" id="GO:0030488">
    <property type="term" value="P:tRNA methylation"/>
    <property type="evidence" value="ECO:0007669"/>
    <property type="project" value="TreeGrafter"/>
</dbReference>
<evidence type="ECO:0000256" key="5">
    <source>
        <dbReference type="ARBA" id="ARBA00022630"/>
    </source>
</evidence>
<organism evidence="13 14">
    <name type="scientific">Mycoplasmoides pneumoniae (strain ATCC 15531 / DSM 23978 / CIP 103766 / NBRC 14401 / NCTC 10119 / FH)</name>
    <name type="common">Mycoplasma pneumoniae</name>
    <dbReference type="NCBI Taxonomy" id="722438"/>
    <lineage>
        <taxon>Bacteria</taxon>
        <taxon>Bacillati</taxon>
        <taxon>Mycoplasmatota</taxon>
        <taxon>Mycoplasmoidales</taxon>
        <taxon>Mycoplasmoidaceae</taxon>
        <taxon>Mycoplasmoides</taxon>
    </lineage>
</organism>
<feature type="binding site" evidence="11">
    <location>
        <begin position="270"/>
        <end position="284"/>
    </location>
    <ligand>
        <name>NAD(+)</name>
        <dbReference type="ChEBI" id="CHEBI:57540"/>
    </ligand>
</feature>
<comment type="subunit">
    <text evidence="9 11">Homodimer. Heterotetramer of two MnmE and two MnmG subunits.</text>
</comment>
<dbReference type="KEGG" id="mpj:MPNE_0655"/>
<dbReference type="Pfam" id="PF01134">
    <property type="entry name" value="GIDA"/>
    <property type="match status" value="1"/>
</dbReference>
<dbReference type="HAMAP" id="MF_00129">
    <property type="entry name" value="MnmG_GidA"/>
    <property type="match status" value="1"/>
</dbReference>
<keyword evidence="8 11" id="KW-0520">NAD</keyword>
<dbReference type="Pfam" id="PF13932">
    <property type="entry name" value="SAM_GIDA_C"/>
    <property type="match status" value="1"/>
</dbReference>
<evidence type="ECO:0000256" key="10">
    <source>
        <dbReference type="ARBA" id="ARBA00031800"/>
    </source>
</evidence>
<evidence type="ECO:0000256" key="4">
    <source>
        <dbReference type="ARBA" id="ARBA00022490"/>
    </source>
</evidence>
<dbReference type="AlphaFoldDB" id="A0A0H3DKG8"/>
<dbReference type="STRING" id="722438.F539_03150"/>
<feature type="binding site" evidence="11">
    <location>
        <begin position="9"/>
        <end position="14"/>
    </location>
    <ligand>
        <name>FAD</name>
        <dbReference type="ChEBI" id="CHEBI:57692"/>
    </ligand>
</feature>
<dbReference type="PaxDb" id="722438-MPNE_0655"/>
<dbReference type="RefSeq" id="WP_010874914.1">
    <property type="nucleotide sequence ID" value="NZ_CP010546.1"/>
</dbReference>
<comment type="cofactor">
    <cofactor evidence="1 11">
        <name>FAD</name>
        <dbReference type="ChEBI" id="CHEBI:57692"/>
    </cofactor>
</comment>
<evidence type="ECO:0000256" key="6">
    <source>
        <dbReference type="ARBA" id="ARBA00022694"/>
    </source>
</evidence>
<keyword evidence="4 11" id="KW-0963">Cytoplasm</keyword>
<dbReference type="GO" id="GO:0005829">
    <property type="term" value="C:cytosol"/>
    <property type="evidence" value="ECO:0007669"/>
    <property type="project" value="TreeGrafter"/>
</dbReference>
<comment type="caution">
    <text evidence="11">Lacks conserved residue(s) required for the propagation of feature annotation.</text>
</comment>
<dbReference type="InterPro" id="IPR004416">
    <property type="entry name" value="MnmG"/>
</dbReference>
<evidence type="ECO:0000313" key="13">
    <source>
        <dbReference type="EMBL" id="ADK86883.1"/>
    </source>
</evidence>
<sequence>MSFTLTVIGGGHAGLEAAFIASKLGLKVNLLVLDPNHVGSCPCNPAIGGPAKGIVTREIDVLGGMQGKAADATALQYKLLNSSKGPAVQAIRAQIDKIAYQKWFRQQIDQTPNIELIAGEAVDILESNGKVKGVVLADGSELASDAVIVTTGTYLKAKTYCGSLSKEEGPDRAKRSEYLSTNLIKRGFKTLRLKTGTPPRILRESLDFSQMAVEANTTPHLAFSFTTKNYLPLEQQVICHLIHTNPQIHQLILANLKQSAVFNGSIKANGPLYCPSIEDKVFRFQDKERHQIFVEPESLSLETVYLAGFSTSFPPEVQEHIVRLLPGFKNARFQKYGYAIEYDAFSSIQLKSTLETKLIQNLYFAGQINGTSGYEEAAGQGLIAGINAALKLQRKPEFVLQRNEAYLGVMINDLVTKEISDPYRLLTSRAEHRLWLRNDNLQERLIEKSRALGLVEADVYANYLEQQQKKKQLIDYLQTTTVGQIAALKLNFKNTAQTLFDFTKRAEIKLVDLVQLLPKRFDLDVQSLNQIDIDIKYAGYIKKSEKYFKSLNNLSSVKIPLKLNYHKVPNLASEAIVKLSKIRPTDLSVASQVAGINFNDILAIKHFLDNHE</sequence>
<dbReference type="FunFam" id="3.50.50.60:FF:000585">
    <property type="entry name" value="tRNA uridine 5-carboxymethylaminomethyl modification enzyme MnmG"/>
    <property type="match status" value="1"/>
</dbReference>
<keyword evidence="5 11" id="KW-0285">Flavoprotein</keyword>